<dbReference type="EMBL" id="KQ965737">
    <property type="protein sequence ID" value="KXS19951.1"/>
    <property type="molecule type" value="Genomic_DNA"/>
</dbReference>
<organism evidence="3 4">
    <name type="scientific">Gonapodya prolifera (strain JEL478)</name>
    <name type="common">Monoblepharis prolifera</name>
    <dbReference type="NCBI Taxonomy" id="1344416"/>
    <lineage>
        <taxon>Eukaryota</taxon>
        <taxon>Fungi</taxon>
        <taxon>Fungi incertae sedis</taxon>
        <taxon>Chytridiomycota</taxon>
        <taxon>Chytridiomycota incertae sedis</taxon>
        <taxon>Monoblepharidomycetes</taxon>
        <taxon>Monoblepharidales</taxon>
        <taxon>Gonapodyaceae</taxon>
        <taxon>Gonapodya</taxon>
    </lineage>
</organism>
<sequence>MIEAVMEGEVGSPVDETPSAVDAATDASAPEQPPTAEIHIPPRTVSRPQRPHKRRIVGAGGVSHSMGRAWLRLRERDGELWRDLTTKSLHPIFFLFRWLTVLMTQEFPLPEVLRVWDTVLADIALDVCGSGPPKVEPGGIVEWEKRERRDVTWRWDWLVELAVAMIV</sequence>
<dbReference type="PROSITE" id="PS50086">
    <property type="entry name" value="TBC_RABGAP"/>
    <property type="match status" value="1"/>
</dbReference>
<dbReference type="Gene3D" id="1.10.472.80">
    <property type="entry name" value="Ypt/Rab-GAP domain of gyp1p, domain 3"/>
    <property type="match status" value="1"/>
</dbReference>
<dbReference type="InterPro" id="IPR000195">
    <property type="entry name" value="Rab-GAP-TBC_dom"/>
</dbReference>
<feature type="region of interest" description="Disordered" evidence="1">
    <location>
        <begin position="1"/>
        <end position="52"/>
    </location>
</feature>
<name>A0A139AT93_GONPJ</name>
<feature type="domain" description="Rab-GAP TBC" evidence="2">
    <location>
        <begin position="1"/>
        <end position="123"/>
    </location>
</feature>
<protein>
    <recommendedName>
        <fullName evidence="2">Rab-GAP TBC domain-containing protein</fullName>
    </recommendedName>
</protein>
<proteinExistence type="predicted"/>
<gene>
    <name evidence="3" type="ORF">M427DRAFT_433838</name>
</gene>
<dbReference type="Pfam" id="PF00566">
    <property type="entry name" value="RabGAP-TBC"/>
    <property type="match status" value="1"/>
</dbReference>
<evidence type="ECO:0000259" key="2">
    <source>
        <dbReference type="PROSITE" id="PS50086"/>
    </source>
</evidence>
<reference evidence="3 4" key="1">
    <citation type="journal article" date="2015" name="Genome Biol. Evol.">
        <title>Phylogenomic analyses indicate that early fungi evolved digesting cell walls of algal ancestors of land plants.</title>
        <authorList>
            <person name="Chang Y."/>
            <person name="Wang S."/>
            <person name="Sekimoto S."/>
            <person name="Aerts A.L."/>
            <person name="Choi C."/>
            <person name="Clum A."/>
            <person name="LaButti K.M."/>
            <person name="Lindquist E.A."/>
            <person name="Yee Ngan C."/>
            <person name="Ohm R.A."/>
            <person name="Salamov A.A."/>
            <person name="Grigoriev I.V."/>
            <person name="Spatafora J.W."/>
            <person name="Berbee M.L."/>
        </authorList>
    </citation>
    <scope>NUCLEOTIDE SEQUENCE [LARGE SCALE GENOMIC DNA]</scope>
    <source>
        <strain evidence="3 4">JEL478</strain>
    </source>
</reference>
<accession>A0A139AT93</accession>
<dbReference type="AlphaFoldDB" id="A0A139AT93"/>
<dbReference type="Proteomes" id="UP000070544">
    <property type="component" value="Unassembled WGS sequence"/>
</dbReference>
<keyword evidence="4" id="KW-1185">Reference proteome</keyword>
<dbReference type="OrthoDB" id="27140at2759"/>
<evidence type="ECO:0000256" key="1">
    <source>
        <dbReference type="SAM" id="MobiDB-lite"/>
    </source>
</evidence>
<dbReference type="SUPFAM" id="SSF47923">
    <property type="entry name" value="Ypt/Rab-GAP domain of gyp1p"/>
    <property type="match status" value="1"/>
</dbReference>
<evidence type="ECO:0000313" key="4">
    <source>
        <dbReference type="Proteomes" id="UP000070544"/>
    </source>
</evidence>
<dbReference type="STRING" id="1344416.A0A139AT93"/>
<evidence type="ECO:0000313" key="3">
    <source>
        <dbReference type="EMBL" id="KXS19951.1"/>
    </source>
</evidence>
<dbReference type="InterPro" id="IPR035969">
    <property type="entry name" value="Rab-GAP_TBC_sf"/>
</dbReference>